<evidence type="ECO:0000313" key="3">
    <source>
        <dbReference type="EMBL" id="MEA5441860.1"/>
    </source>
</evidence>
<comment type="similarity">
    <text evidence="1">Belongs to the YciI family.</text>
</comment>
<evidence type="ECO:0000313" key="4">
    <source>
        <dbReference type="Proteomes" id="UP001302329"/>
    </source>
</evidence>
<dbReference type="PANTHER" id="PTHR37828">
    <property type="entry name" value="GSR2449 PROTEIN"/>
    <property type="match status" value="1"/>
</dbReference>
<dbReference type="RefSeq" id="WP_323355966.1">
    <property type="nucleotide sequence ID" value="NZ_JAYGHY010000009.1"/>
</dbReference>
<dbReference type="InterPro" id="IPR005545">
    <property type="entry name" value="YCII"/>
</dbReference>
<evidence type="ECO:0000256" key="1">
    <source>
        <dbReference type="ARBA" id="ARBA00007689"/>
    </source>
</evidence>
<evidence type="ECO:0000259" key="2">
    <source>
        <dbReference type="Pfam" id="PF03795"/>
    </source>
</evidence>
<dbReference type="PANTHER" id="PTHR37828:SF1">
    <property type="entry name" value="YCII-RELATED DOMAIN-CONTAINING PROTEIN"/>
    <property type="match status" value="1"/>
</dbReference>
<dbReference type="Proteomes" id="UP001302329">
    <property type="component" value="Unassembled WGS sequence"/>
</dbReference>
<gene>
    <name evidence="3" type="ORF">VB739_04770</name>
</gene>
<dbReference type="EMBL" id="JAYGHY010000009">
    <property type="protein sequence ID" value="MEA5441860.1"/>
    <property type="molecule type" value="Genomic_DNA"/>
</dbReference>
<accession>A0ABU5SU42</accession>
<organism evidence="3 4">
    <name type="scientific">Cyanobium gracile UHCC 0281</name>
    <dbReference type="NCBI Taxonomy" id="3110309"/>
    <lineage>
        <taxon>Bacteria</taxon>
        <taxon>Bacillati</taxon>
        <taxon>Cyanobacteriota</taxon>
        <taxon>Cyanophyceae</taxon>
        <taxon>Synechococcales</taxon>
        <taxon>Prochlorococcaceae</taxon>
        <taxon>Cyanobium</taxon>
    </lineage>
</organism>
<keyword evidence="4" id="KW-1185">Reference proteome</keyword>
<name>A0ABU5SU42_9CYAN</name>
<proteinExistence type="inferred from homology"/>
<dbReference type="Gene3D" id="3.30.70.1060">
    <property type="entry name" value="Dimeric alpha+beta barrel"/>
    <property type="match status" value="1"/>
</dbReference>
<dbReference type="InterPro" id="IPR011008">
    <property type="entry name" value="Dimeric_a/b-barrel"/>
</dbReference>
<dbReference type="Pfam" id="PF03795">
    <property type="entry name" value="YCII"/>
    <property type="match status" value="1"/>
</dbReference>
<sequence length="98" mass="10720">MAWFIKTEVFCQPRELVTPHLRAHLAWVSELRSRGELVSSGYLVDAGGRPGGGGLMIFQAEDHAAAEAFVLQDPMILSGCVTWQLQGWIPSVGDIRIA</sequence>
<reference evidence="3 4" key="1">
    <citation type="submission" date="2023-12" db="EMBL/GenBank/DDBJ databases">
        <title>Baltic Sea Cyanobacteria.</title>
        <authorList>
            <person name="Delbaje E."/>
            <person name="Fewer D.P."/>
            <person name="Shishido T.K."/>
        </authorList>
    </citation>
    <scope>NUCLEOTIDE SEQUENCE [LARGE SCALE GENOMIC DNA]</scope>
    <source>
        <strain evidence="3 4">UHCC 0281</strain>
    </source>
</reference>
<dbReference type="SUPFAM" id="SSF54909">
    <property type="entry name" value="Dimeric alpha+beta barrel"/>
    <property type="match status" value="1"/>
</dbReference>
<protein>
    <submittedName>
        <fullName evidence="3">YciI family protein</fullName>
    </submittedName>
</protein>
<comment type="caution">
    <text evidence="3">The sequence shown here is derived from an EMBL/GenBank/DDBJ whole genome shotgun (WGS) entry which is preliminary data.</text>
</comment>
<feature type="domain" description="YCII-related" evidence="2">
    <location>
        <begin position="18"/>
        <end position="81"/>
    </location>
</feature>